<proteinExistence type="predicted"/>
<evidence type="ECO:0000313" key="1">
    <source>
        <dbReference type="EMBL" id="BBM83630.1"/>
    </source>
</evidence>
<gene>
    <name evidence="1" type="ORF">UABAM_01983</name>
</gene>
<sequence>MDLMSIEETKAEVLLKFRNEGEIIEISLGNDEALRTAKQLLTSISRNMTAEQKSVLIDSLVRSNTQRIIDESY</sequence>
<evidence type="ECO:0000313" key="2">
    <source>
        <dbReference type="Proteomes" id="UP000326354"/>
    </source>
</evidence>
<dbReference type="RefSeq" id="WP_151967823.1">
    <property type="nucleotide sequence ID" value="NZ_AP019860.1"/>
</dbReference>
<keyword evidence="2" id="KW-1185">Reference proteome</keyword>
<dbReference type="KEGG" id="uam:UABAM_01983"/>
<organism evidence="1 2">
    <name type="scientific">Uabimicrobium amorphum</name>
    <dbReference type="NCBI Taxonomy" id="2596890"/>
    <lineage>
        <taxon>Bacteria</taxon>
        <taxon>Pseudomonadati</taxon>
        <taxon>Planctomycetota</taxon>
        <taxon>Candidatus Uabimicrobiia</taxon>
        <taxon>Candidatus Uabimicrobiales</taxon>
        <taxon>Candidatus Uabimicrobiaceae</taxon>
        <taxon>Candidatus Uabimicrobium</taxon>
    </lineage>
</organism>
<dbReference type="AlphaFoldDB" id="A0A5S9IM86"/>
<protein>
    <submittedName>
        <fullName evidence="1">Uncharacterized protein</fullName>
    </submittedName>
</protein>
<name>A0A5S9IM86_UABAM</name>
<dbReference type="Proteomes" id="UP000326354">
    <property type="component" value="Chromosome"/>
</dbReference>
<dbReference type="EMBL" id="AP019860">
    <property type="protein sequence ID" value="BBM83630.1"/>
    <property type="molecule type" value="Genomic_DNA"/>
</dbReference>
<accession>A0A5S9IM86</accession>
<reference evidence="1 2" key="1">
    <citation type="submission" date="2019-08" db="EMBL/GenBank/DDBJ databases">
        <title>Complete genome sequence of Candidatus Uab amorphum.</title>
        <authorList>
            <person name="Shiratori T."/>
            <person name="Suzuki S."/>
            <person name="Kakizawa Y."/>
            <person name="Ishida K."/>
        </authorList>
    </citation>
    <scope>NUCLEOTIDE SEQUENCE [LARGE SCALE GENOMIC DNA]</scope>
    <source>
        <strain evidence="1 2">SRT547</strain>
    </source>
</reference>